<gene>
    <name evidence="5" type="primary">VSIG10</name>
</gene>
<feature type="domain" description="Ig-like" evidence="4">
    <location>
        <begin position="322"/>
        <end position="410"/>
    </location>
</feature>
<evidence type="ECO:0000256" key="1">
    <source>
        <dbReference type="ARBA" id="ARBA00023319"/>
    </source>
</evidence>
<evidence type="ECO:0000313" key="5">
    <source>
        <dbReference type="Ensembl" id="ENSELUP00000028279.2"/>
    </source>
</evidence>
<reference evidence="6" key="1">
    <citation type="journal article" date="2014" name="PLoS ONE">
        <title>The genome and linkage map of the northern pike (Esox lucius): conserved synteny revealed between the salmonid sister group and the Neoteleostei.</title>
        <authorList>
            <person name="Rondeau E.B."/>
            <person name="Minkley D.R."/>
            <person name="Leong J.S."/>
            <person name="Messmer A.M."/>
            <person name="Jantzen J.R."/>
            <person name="von Schalburg K.R."/>
            <person name="Lemon C."/>
            <person name="Bird N.H."/>
            <person name="Koop B.F."/>
        </authorList>
    </citation>
    <scope>NUCLEOTIDE SEQUENCE</scope>
</reference>
<dbReference type="Gene3D" id="2.60.40.10">
    <property type="entry name" value="Immunoglobulins"/>
    <property type="match status" value="3"/>
</dbReference>
<dbReference type="GeneID" id="105005892"/>
<dbReference type="InterPro" id="IPR003598">
    <property type="entry name" value="Ig_sub2"/>
</dbReference>
<dbReference type="Proteomes" id="UP000265140">
    <property type="component" value="Chromosome 13"/>
</dbReference>
<keyword evidence="2" id="KW-1133">Transmembrane helix</keyword>
<dbReference type="OrthoDB" id="9043395at2759"/>
<feature type="chain" id="PRO_5044295024" description="Ig-like domain-containing protein" evidence="3">
    <location>
        <begin position="19"/>
        <end position="531"/>
    </location>
</feature>
<dbReference type="RefSeq" id="XP_010862446.2">
    <property type="nucleotide sequence ID" value="XM_010864144.4"/>
</dbReference>
<dbReference type="Pfam" id="PF00047">
    <property type="entry name" value="ig"/>
    <property type="match status" value="1"/>
</dbReference>
<dbReference type="PROSITE" id="PS50835">
    <property type="entry name" value="IG_LIKE"/>
    <property type="match status" value="3"/>
</dbReference>
<dbReference type="SUPFAM" id="SSF48726">
    <property type="entry name" value="Immunoglobulin"/>
    <property type="match status" value="3"/>
</dbReference>
<name>A0A3P8ZHH5_ESOLU</name>
<accession>A0A3P8ZHH5</accession>
<feature type="signal peptide" evidence="3">
    <location>
        <begin position="1"/>
        <end position="18"/>
    </location>
</feature>
<dbReference type="AlphaFoldDB" id="A0A3P8ZHH5"/>
<keyword evidence="1" id="KW-0393">Immunoglobulin domain</keyword>
<dbReference type="InterPro" id="IPR007110">
    <property type="entry name" value="Ig-like_dom"/>
</dbReference>
<protein>
    <recommendedName>
        <fullName evidence="4">Ig-like domain-containing protein</fullName>
    </recommendedName>
</protein>
<dbReference type="SMART" id="SM00409">
    <property type="entry name" value="IG"/>
    <property type="match status" value="3"/>
</dbReference>
<dbReference type="CDD" id="cd00096">
    <property type="entry name" value="Ig"/>
    <property type="match status" value="1"/>
</dbReference>
<dbReference type="InterPro" id="IPR013783">
    <property type="entry name" value="Ig-like_fold"/>
</dbReference>
<keyword evidence="2" id="KW-0812">Transmembrane</keyword>
<dbReference type="InParanoid" id="A0A3P8ZHH5"/>
<feature type="domain" description="Ig-like" evidence="4">
    <location>
        <begin position="23"/>
        <end position="112"/>
    </location>
</feature>
<reference evidence="5" key="2">
    <citation type="submission" date="2020-02" db="EMBL/GenBank/DDBJ databases">
        <title>Esox lucius (northern pike) genome, fEsoLuc1, primary haplotype.</title>
        <authorList>
            <person name="Myers G."/>
            <person name="Karagic N."/>
            <person name="Meyer A."/>
            <person name="Pippel M."/>
            <person name="Reichard M."/>
            <person name="Winkler S."/>
            <person name="Tracey A."/>
            <person name="Sims Y."/>
            <person name="Howe K."/>
            <person name="Rhie A."/>
            <person name="Formenti G."/>
            <person name="Durbin R."/>
            <person name="Fedrigo O."/>
            <person name="Jarvis E.D."/>
        </authorList>
    </citation>
    <scope>NUCLEOTIDE SEQUENCE [LARGE SCALE GENOMIC DNA]</scope>
</reference>
<feature type="domain" description="Ig-like" evidence="4">
    <location>
        <begin position="131"/>
        <end position="213"/>
    </location>
</feature>
<proteinExistence type="predicted"/>
<dbReference type="InterPro" id="IPR013151">
    <property type="entry name" value="Immunoglobulin_dom"/>
</dbReference>
<dbReference type="InterPro" id="IPR003599">
    <property type="entry name" value="Ig_sub"/>
</dbReference>
<evidence type="ECO:0000259" key="4">
    <source>
        <dbReference type="PROSITE" id="PS50835"/>
    </source>
</evidence>
<evidence type="ECO:0000313" key="6">
    <source>
        <dbReference type="Proteomes" id="UP000265140"/>
    </source>
</evidence>
<sequence length="531" mass="59017">MKGFTVAFFLTFIHQTGAANGSPDETVLYGTLGESIVLPCCNTAINVTPTLTQWMKNGQLIIDSNHSKIITPLSEAHLTILNNQSLYINVLARSDQGDYICVSLPNEKKNLTNVKLQIVSGPDNGITVIGPAKALPNGTLFIQRGSRLALNCSSLFYPSQRLSWWFQGVASSNESLAAGNGSWLNISIEVQPKDQGIYSCRAQNSVSEEAVVGSKELLVYYPPERSPECMWRVAKDLNHVQFNCSWFGGYPTPTLFWGESHIMPGSQVFEQLMQEEETVSLVVNLNRSLLLEEENLRCYGHHPTIRPEEEKFCLFTLRSPYPSGNPLVTALEGTNVTLTCTESISVPPAITTWQKTIHQEDVIPSAKYVMSENGPVFSLTIVNVTMEDEGFYFCRSENPLMVRELEIQLTVKYSSQYTGAVIGVFLAILVVGSGVVIAKILYSRRDRICLDNGFGRMEEETGDVISLVDSDEEFVFEEAVPRLPSQPVANGHNTTFVQIHRIPSNDHEDAEIVEHPLQLEHTTDTEELVTF</sequence>
<dbReference type="Ensembl" id="ENSELUT00000013777.3">
    <property type="protein sequence ID" value="ENSELUP00000028279.2"/>
    <property type="gene ID" value="ENSELUG00000004785.3"/>
</dbReference>
<reference evidence="5" key="4">
    <citation type="submission" date="2025-09" db="UniProtKB">
        <authorList>
            <consortium name="Ensembl"/>
        </authorList>
    </citation>
    <scope>IDENTIFICATION</scope>
</reference>
<organism evidence="5 6">
    <name type="scientific">Esox lucius</name>
    <name type="common">Northern pike</name>
    <dbReference type="NCBI Taxonomy" id="8010"/>
    <lineage>
        <taxon>Eukaryota</taxon>
        <taxon>Metazoa</taxon>
        <taxon>Chordata</taxon>
        <taxon>Craniata</taxon>
        <taxon>Vertebrata</taxon>
        <taxon>Euteleostomi</taxon>
        <taxon>Actinopterygii</taxon>
        <taxon>Neopterygii</taxon>
        <taxon>Teleostei</taxon>
        <taxon>Protacanthopterygii</taxon>
        <taxon>Esociformes</taxon>
        <taxon>Esocidae</taxon>
        <taxon>Esox</taxon>
    </lineage>
</organism>
<dbReference type="STRING" id="8010.ENSELUP00000028279"/>
<dbReference type="Bgee" id="ENSELUG00000004785">
    <property type="expression patterns" value="Expressed in nose and 11 other cell types or tissues"/>
</dbReference>
<dbReference type="FunCoup" id="A0A3P8ZHH5">
    <property type="interactions" value="1016"/>
</dbReference>
<reference evidence="5" key="3">
    <citation type="submission" date="2025-08" db="UniProtKB">
        <authorList>
            <consortium name="Ensembl"/>
        </authorList>
    </citation>
    <scope>IDENTIFICATION</scope>
</reference>
<dbReference type="Pfam" id="PF13927">
    <property type="entry name" value="Ig_3"/>
    <property type="match status" value="1"/>
</dbReference>
<dbReference type="GeneTree" id="ENSGT00940000159876"/>
<dbReference type="PANTHER" id="PTHR46013:SF7">
    <property type="entry name" value="IG-LIKE DOMAIN-CONTAINING PROTEIN"/>
    <property type="match status" value="1"/>
</dbReference>
<keyword evidence="6" id="KW-1185">Reference proteome</keyword>
<dbReference type="InterPro" id="IPR036179">
    <property type="entry name" value="Ig-like_dom_sf"/>
</dbReference>
<dbReference type="PANTHER" id="PTHR46013">
    <property type="entry name" value="VASCULAR CELL ADHESION MOLECULE 1"/>
    <property type="match status" value="1"/>
</dbReference>
<dbReference type="SMART" id="SM00408">
    <property type="entry name" value="IGc2"/>
    <property type="match status" value="3"/>
</dbReference>
<evidence type="ECO:0000256" key="3">
    <source>
        <dbReference type="SAM" id="SignalP"/>
    </source>
</evidence>
<feature type="transmembrane region" description="Helical" evidence="2">
    <location>
        <begin position="417"/>
        <end position="438"/>
    </location>
</feature>
<keyword evidence="3" id="KW-0732">Signal</keyword>
<evidence type="ECO:0000256" key="2">
    <source>
        <dbReference type="SAM" id="Phobius"/>
    </source>
</evidence>
<keyword evidence="2" id="KW-0472">Membrane</keyword>
<dbReference type="OMA" id="HPMISTE"/>